<proteinExistence type="predicted"/>
<dbReference type="EMBL" id="QTKU01000001">
    <property type="protein sequence ID" value="MBS8259345.1"/>
    <property type="molecule type" value="Genomic_DNA"/>
</dbReference>
<dbReference type="NCBIfam" id="NF038324">
    <property type="entry name" value="DrmB_fam"/>
    <property type="match status" value="1"/>
</dbReference>
<reference evidence="2" key="1">
    <citation type="submission" date="2018-08" db="EMBL/GenBank/DDBJ databases">
        <authorList>
            <person name="Jin W."/>
            <person name="Wang H."/>
            <person name="Yang Y."/>
            <person name="Li M."/>
            <person name="Liu J."/>
        </authorList>
    </citation>
    <scope>NUCLEOTIDE SEQUENCE</scope>
    <source>
        <strain evidence="2">AESS21</strain>
    </source>
</reference>
<dbReference type="Proteomes" id="UP000705379">
    <property type="component" value="Unassembled WGS sequence"/>
</dbReference>
<feature type="domain" description="MrfA-like Zn-binding" evidence="1">
    <location>
        <begin position="489"/>
        <end position="591"/>
    </location>
</feature>
<evidence type="ECO:0000313" key="2">
    <source>
        <dbReference type="EMBL" id="MBS8259345.1"/>
    </source>
</evidence>
<dbReference type="Pfam" id="PF09369">
    <property type="entry name" value="MZB"/>
    <property type="match status" value="1"/>
</dbReference>
<reference evidence="2" key="2">
    <citation type="journal article" date="2021" name="Microorganisms">
        <title>Bacterial Dimethylsulfoniopropionate Biosynthesis in the East China Sea.</title>
        <authorList>
            <person name="Liu J."/>
            <person name="Zhang Y."/>
            <person name="Liu J."/>
            <person name="Zhong H."/>
            <person name="Williams B.T."/>
            <person name="Zheng Y."/>
            <person name="Curson A.R.J."/>
            <person name="Sun C."/>
            <person name="Sun H."/>
            <person name="Song D."/>
            <person name="Wagner Mackenzie B."/>
            <person name="Bermejo Martinez A."/>
            <person name="Todd J.D."/>
            <person name="Zhang X.H."/>
        </authorList>
    </citation>
    <scope>NUCLEOTIDE SEQUENCE</scope>
    <source>
        <strain evidence="2">AESS21</strain>
    </source>
</reference>
<sequence length="622" mass="68936">MADITQTFSQLLLTYGPGAMLDLPDQAVIVSGLQGWRYDANLRTVAEDRLVALLRAQLAEKLSADFSGLRLPPEQDEDRRDDRAPGVEVFIFPTWFTAEEEVKVGAAEGEGTPASMETRRRLLEFSDLSTTKAGKLSYKGDGKKKVEVNPIRFVAACTKGHLQDIDWRFLVHRNGDRNCRKPMFWVERGVSSDPSDISVRCTCGSSLTLADLYKPKFLGSCRCESPWMIPRRLQDETCENDLRLLPRSATNTYFAQTVTVISLANSDDRARQTVQEHRPTIDSIRSLPNFIQILRSLPATKDPFAEFSDDEIMRALEEESNGNAELGTTNPKIAEFDLLASGAGLIGNDGPNSHLFAETLSTGDLNLSTQWSDFLSSVVKVHRLREVTCLYGFTRLEPPPTAAESELDEIQLAVDGADLARNVEWLPALEQYGEGIFLHISPTFIQNWMSKPEVMDRARVLKSGEGLDAERFNRTPKHLGIAYWAIHTLSHALMTELSLECGYPLSSLKERIYSSGTAQAPRFGLLIYTSTAGGQGTLGGLSGMAHRINGFLDRSLTRLQLCSNDPICAEHSPDDSHDDRHLHGAACHGCLLIPETSCEVRNTRLDRGLLVRTVKNGGFACF</sequence>
<dbReference type="AlphaFoldDB" id="A0A944GSD8"/>
<dbReference type="InterPro" id="IPR047721">
    <property type="entry name" value="DrmB"/>
</dbReference>
<comment type="caution">
    <text evidence="2">The sequence shown here is derived from an EMBL/GenBank/DDBJ whole genome shotgun (WGS) entry which is preliminary data.</text>
</comment>
<gene>
    <name evidence="2" type="ORF">DYI23_03840</name>
</gene>
<organism evidence="2 3">
    <name type="scientific">Roseibium polysiphoniae</name>
    <dbReference type="NCBI Taxonomy" id="2571221"/>
    <lineage>
        <taxon>Bacteria</taxon>
        <taxon>Pseudomonadati</taxon>
        <taxon>Pseudomonadota</taxon>
        <taxon>Alphaproteobacteria</taxon>
        <taxon>Hyphomicrobiales</taxon>
        <taxon>Stappiaceae</taxon>
        <taxon>Roseibium</taxon>
    </lineage>
</organism>
<protein>
    <submittedName>
        <fullName evidence="2">DUF1998 domain-containing protein</fullName>
    </submittedName>
</protein>
<evidence type="ECO:0000313" key="3">
    <source>
        <dbReference type="Proteomes" id="UP000705379"/>
    </source>
</evidence>
<dbReference type="InterPro" id="IPR018973">
    <property type="entry name" value="MZB"/>
</dbReference>
<dbReference type="RefSeq" id="WP_213214995.1">
    <property type="nucleotide sequence ID" value="NZ_QTKU01000001.1"/>
</dbReference>
<accession>A0A944GSD8</accession>
<name>A0A944GSD8_9HYPH</name>
<evidence type="ECO:0000259" key="1">
    <source>
        <dbReference type="Pfam" id="PF09369"/>
    </source>
</evidence>